<evidence type="ECO:0000256" key="1">
    <source>
        <dbReference type="SAM" id="SignalP"/>
    </source>
</evidence>
<feature type="signal peptide" evidence="1">
    <location>
        <begin position="1"/>
        <end position="18"/>
    </location>
</feature>
<keyword evidence="4" id="KW-1185">Reference proteome</keyword>
<dbReference type="InterPro" id="IPR051004">
    <property type="entry name" value="DC-SIGN_domain-containing"/>
</dbReference>
<dbReference type="PANTHER" id="PTHR22802">
    <property type="entry name" value="C-TYPE LECTIN SUPERFAMILY MEMBER"/>
    <property type="match status" value="1"/>
</dbReference>
<keyword evidence="1" id="KW-0732">Signal</keyword>
<feature type="chain" id="PRO_5008129754" evidence="1">
    <location>
        <begin position="19"/>
        <end position="165"/>
    </location>
</feature>
<reference evidence="4" key="1">
    <citation type="submission" date="2013-03" db="EMBL/GenBank/DDBJ databases">
        <title>The Genome Sequence of Anopheles dirus WRAIR2.</title>
        <authorList>
            <consortium name="The Broad Institute Genomics Platform"/>
            <person name="Neafsey D.E."/>
            <person name="Walton C."/>
            <person name="Walker B."/>
            <person name="Young S.K."/>
            <person name="Zeng Q."/>
            <person name="Gargeya S."/>
            <person name="Fitzgerald M."/>
            <person name="Haas B."/>
            <person name="Abouelleil A."/>
            <person name="Allen A.W."/>
            <person name="Alvarado L."/>
            <person name="Arachchi H.M."/>
            <person name="Berlin A.M."/>
            <person name="Chapman S.B."/>
            <person name="Gainer-Dewar J."/>
            <person name="Goldberg J."/>
            <person name="Griggs A."/>
            <person name="Gujja S."/>
            <person name="Hansen M."/>
            <person name="Howarth C."/>
            <person name="Imamovic A."/>
            <person name="Ireland A."/>
            <person name="Larimer J."/>
            <person name="McCowan C."/>
            <person name="Murphy C."/>
            <person name="Pearson M."/>
            <person name="Poon T.W."/>
            <person name="Priest M."/>
            <person name="Roberts A."/>
            <person name="Saif S."/>
            <person name="Shea T."/>
            <person name="Sisk P."/>
            <person name="Sykes S."/>
            <person name="Wortman J."/>
            <person name="Nusbaum C."/>
            <person name="Birren B."/>
        </authorList>
    </citation>
    <scope>NUCLEOTIDE SEQUENCE [LARGE SCALE GENOMIC DNA]</scope>
    <source>
        <strain evidence="4">WRAIR2</strain>
    </source>
</reference>
<proteinExistence type="predicted"/>
<name>A0A182NEP2_9DIPT</name>
<evidence type="ECO:0000313" key="4">
    <source>
        <dbReference type="Proteomes" id="UP000075884"/>
    </source>
</evidence>
<dbReference type="SMART" id="SM00034">
    <property type="entry name" value="CLECT"/>
    <property type="match status" value="1"/>
</dbReference>
<dbReference type="SUPFAM" id="SSF56436">
    <property type="entry name" value="C-type lectin-like"/>
    <property type="match status" value="1"/>
</dbReference>
<evidence type="ECO:0000313" key="3">
    <source>
        <dbReference type="EnsemblMetazoa" id="ADIR006114-PA"/>
    </source>
</evidence>
<dbReference type="AlphaFoldDB" id="A0A182NEP2"/>
<reference evidence="3" key="2">
    <citation type="submission" date="2020-05" db="UniProtKB">
        <authorList>
            <consortium name="EnsemblMetazoa"/>
        </authorList>
    </citation>
    <scope>IDENTIFICATION</scope>
    <source>
        <strain evidence="3">WRAIR2</strain>
    </source>
</reference>
<dbReference type="PROSITE" id="PS50041">
    <property type="entry name" value="C_TYPE_LECTIN_2"/>
    <property type="match status" value="1"/>
</dbReference>
<dbReference type="EnsemblMetazoa" id="ADIR006114-RA">
    <property type="protein sequence ID" value="ADIR006114-PA"/>
    <property type="gene ID" value="ADIR006114"/>
</dbReference>
<dbReference type="InterPro" id="IPR016187">
    <property type="entry name" value="CTDL_fold"/>
</dbReference>
<evidence type="ECO:0000259" key="2">
    <source>
        <dbReference type="PROSITE" id="PS50041"/>
    </source>
</evidence>
<protein>
    <submittedName>
        <fullName evidence="3">C-type lectin domain-containing protein</fullName>
    </submittedName>
</protein>
<sequence>MFWCGTLLVSMLFGGVYLQKENDIAFAINRGKTYYFPHSFGLSWQQAVEYCRNHGMFLVTIQTKEQLGSVVEYLNTSGYWKTKDQLHMWTSLNDIGEEGQYFWASTGERLTFDRWKAGEPDNKRLDTCTTENCVVLSHHPVRGVYYSFDDRPCQENNLFLCESLG</sequence>
<dbReference type="InterPro" id="IPR001304">
    <property type="entry name" value="C-type_lectin-like"/>
</dbReference>
<dbReference type="Pfam" id="PF00059">
    <property type="entry name" value="Lectin_C"/>
    <property type="match status" value="1"/>
</dbReference>
<accession>A0A182NEP2</accession>
<dbReference type="PANTHER" id="PTHR22802:SF465">
    <property type="entry name" value="AT17652P-RELATED"/>
    <property type="match status" value="1"/>
</dbReference>
<feature type="domain" description="C-type lectin" evidence="2">
    <location>
        <begin position="29"/>
        <end position="162"/>
    </location>
</feature>
<dbReference type="STRING" id="7168.A0A182NEP2"/>
<dbReference type="CDD" id="cd00037">
    <property type="entry name" value="CLECT"/>
    <property type="match status" value="1"/>
</dbReference>
<dbReference type="Proteomes" id="UP000075884">
    <property type="component" value="Unassembled WGS sequence"/>
</dbReference>
<dbReference type="VEuPathDB" id="VectorBase:ADIR006114"/>
<organism evidence="3 4">
    <name type="scientific">Anopheles dirus</name>
    <dbReference type="NCBI Taxonomy" id="7168"/>
    <lineage>
        <taxon>Eukaryota</taxon>
        <taxon>Metazoa</taxon>
        <taxon>Ecdysozoa</taxon>
        <taxon>Arthropoda</taxon>
        <taxon>Hexapoda</taxon>
        <taxon>Insecta</taxon>
        <taxon>Pterygota</taxon>
        <taxon>Neoptera</taxon>
        <taxon>Endopterygota</taxon>
        <taxon>Diptera</taxon>
        <taxon>Nematocera</taxon>
        <taxon>Culicoidea</taxon>
        <taxon>Culicidae</taxon>
        <taxon>Anophelinae</taxon>
        <taxon>Anopheles</taxon>
    </lineage>
</organism>
<dbReference type="InterPro" id="IPR016186">
    <property type="entry name" value="C-type_lectin-like/link_sf"/>
</dbReference>
<dbReference type="Gene3D" id="3.10.100.10">
    <property type="entry name" value="Mannose-Binding Protein A, subunit A"/>
    <property type="match status" value="1"/>
</dbReference>